<proteinExistence type="predicted"/>
<reference evidence="1 2" key="1">
    <citation type="submission" date="2013-10" db="EMBL/GenBank/DDBJ databases">
        <title>Complete genome sequence of Corynebacterium lactis DSM 45799(T), isolated from raw cow milk.</title>
        <authorList>
            <person name="Ruckert C."/>
            <person name="Albersmeier A."/>
            <person name="Lipski A."/>
            <person name="Kalinowski J."/>
        </authorList>
    </citation>
    <scope>NUCLEOTIDE SEQUENCE [LARGE SCALE GENOMIC DNA]</scope>
    <source>
        <strain evidence="1 2">RW2-5</strain>
    </source>
</reference>
<dbReference type="OrthoDB" id="4462506at2"/>
<dbReference type="EMBL" id="CP006841">
    <property type="protein sequence ID" value="ALA68699.1"/>
    <property type="molecule type" value="Genomic_DNA"/>
</dbReference>
<name>A0A0K2H3T5_9CORY</name>
<evidence type="ECO:0000313" key="2">
    <source>
        <dbReference type="Proteomes" id="UP000058446"/>
    </source>
</evidence>
<evidence type="ECO:0000313" key="1">
    <source>
        <dbReference type="EMBL" id="ALA68699.1"/>
    </source>
</evidence>
<organism evidence="1 2">
    <name type="scientific">Corynebacterium lactis RW2-5</name>
    <dbReference type="NCBI Taxonomy" id="1408189"/>
    <lineage>
        <taxon>Bacteria</taxon>
        <taxon>Bacillati</taxon>
        <taxon>Actinomycetota</taxon>
        <taxon>Actinomycetes</taxon>
        <taxon>Mycobacteriales</taxon>
        <taxon>Corynebacteriaceae</taxon>
        <taxon>Corynebacterium</taxon>
    </lineage>
</organism>
<dbReference type="InterPro" id="IPR024486">
    <property type="entry name" value="DUF2617"/>
</dbReference>
<dbReference type="Pfam" id="PF10936">
    <property type="entry name" value="DUF2617"/>
    <property type="match status" value="1"/>
</dbReference>
<accession>A0A0K2H3T5</accession>
<dbReference type="AlphaFoldDB" id="A0A0K2H3T5"/>
<dbReference type="RefSeq" id="WP_053412887.1">
    <property type="nucleotide sequence ID" value="NZ_CP006841.1"/>
</dbReference>
<dbReference type="PATRIC" id="fig|1408189.4.peg.2174"/>
<dbReference type="Proteomes" id="UP000058446">
    <property type="component" value="Chromosome"/>
</dbReference>
<dbReference type="KEGG" id="clw:CLAC_10805"/>
<evidence type="ECO:0008006" key="3">
    <source>
        <dbReference type="Google" id="ProtNLM"/>
    </source>
</evidence>
<protein>
    <recommendedName>
        <fullName evidence="3">DUF2617 domain-containing protein</fullName>
    </recommendedName>
</protein>
<dbReference type="STRING" id="1408189.CLAC_10805"/>
<gene>
    <name evidence="1" type="ORF">CLAC_10805</name>
</gene>
<keyword evidence="2" id="KW-1185">Reference proteome</keyword>
<sequence>MSLAVLDVAFKDTAAEQLRVAIDGPVPGTLCEKVISHPDGVTPPLTLGVLGASHVVFVGKRESPHFAEEVSCTAADGVPLTRAGAAVEARVERLSPEVFVQRTDALRRELGAGHPRSVVAEFPGSPGAMTVLSAEPIERGYRWETWHGYPPVQIVWTSNTWTDVGGVQGAKADSVKEGGLSIWDAKISATR</sequence>